<dbReference type="AlphaFoldDB" id="S0FPT0"/>
<dbReference type="Proteomes" id="UP000014155">
    <property type="component" value="Unassembled WGS sequence"/>
</dbReference>
<dbReference type="Pfam" id="PF01464">
    <property type="entry name" value="SLT"/>
    <property type="match status" value="1"/>
</dbReference>
<dbReference type="GO" id="GO:0008933">
    <property type="term" value="F:peptidoglycan lytic transglycosylase activity"/>
    <property type="evidence" value="ECO:0007669"/>
    <property type="project" value="InterPro"/>
</dbReference>
<dbReference type="GO" id="GO:0000270">
    <property type="term" value="P:peptidoglycan metabolic process"/>
    <property type="evidence" value="ECO:0007669"/>
    <property type="project" value="InterPro"/>
</dbReference>
<comment type="similarity">
    <text evidence="1">Belongs to the transglycosylase Slt family.</text>
</comment>
<dbReference type="eggNOG" id="COG0741">
    <property type="taxonomic scope" value="Bacteria"/>
</dbReference>
<organism evidence="3 4">
    <name type="scientific">Ruminiclostridium cellobioparum subsp. termitidis CT1112</name>
    <dbReference type="NCBI Taxonomy" id="1195236"/>
    <lineage>
        <taxon>Bacteria</taxon>
        <taxon>Bacillati</taxon>
        <taxon>Bacillota</taxon>
        <taxon>Clostridia</taxon>
        <taxon>Eubacteriales</taxon>
        <taxon>Oscillospiraceae</taxon>
        <taxon>Ruminiclostridium</taxon>
    </lineage>
</organism>
<dbReference type="GO" id="GO:0016020">
    <property type="term" value="C:membrane"/>
    <property type="evidence" value="ECO:0007669"/>
    <property type="project" value="InterPro"/>
</dbReference>
<dbReference type="PANTHER" id="PTHR37423:SF2">
    <property type="entry name" value="MEMBRANE-BOUND LYTIC MUREIN TRANSGLYCOSYLASE C"/>
    <property type="match status" value="1"/>
</dbReference>
<reference evidence="3 4" key="1">
    <citation type="journal article" date="2013" name="Genome Announc.">
        <title>Draft Genome Sequence of the Cellulolytic, Mesophilic, Anaerobic Bacterium Clostridium termitidis Strain CT1112 (DSM 5398).</title>
        <authorList>
            <person name="Lal S."/>
            <person name="Ramachandran U."/>
            <person name="Zhang X."/>
            <person name="Munir R."/>
            <person name="Sparling R."/>
            <person name="Levin D.B."/>
        </authorList>
    </citation>
    <scope>NUCLEOTIDE SEQUENCE [LARGE SCALE GENOMIC DNA]</scope>
    <source>
        <strain evidence="3 4">CT1112</strain>
    </source>
</reference>
<protein>
    <submittedName>
        <fullName evidence="3">Lytic transglycosylase</fullName>
    </submittedName>
</protein>
<dbReference type="SUPFAM" id="SSF53955">
    <property type="entry name" value="Lysozyme-like"/>
    <property type="match status" value="1"/>
</dbReference>
<dbReference type="InterPro" id="IPR000189">
    <property type="entry name" value="Transglyc_AS"/>
</dbReference>
<gene>
    <name evidence="3" type="ORF">CTER_3028</name>
</gene>
<evidence type="ECO:0000313" key="3">
    <source>
        <dbReference type="EMBL" id="EMS71199.1"/>
    </source>
</evidence>
<dbReference type="RefSeq" id="WP_004626958.1">
    <property type="nucleotide sequence ID" value="NZ_AORV01000042.1"/>
</dbReference>
<dbReference type="STRING" id="1195236.CTER_3028"/>
<accession>S0FPT0</accession>
<dbReference type="PATRIC" id="fig|1195236.3.peg.3253"/>
<proteinExistence type="inferred from homology"/>
<dbReference type="InterPro" id="IPR008258">
    <property type="entry name" value="Transglycosylase_SLT_dom_1"/>
</dbReference>
<feature type="domain" description="Transglycosylase SLT" evidence="2">
    <location>
        <begin position="45"/>
        <end position="155"/>
    </location>
</feature>
<keyword evidence="4" id="KW-1185">Reference proteome</keyword>
<dbReference type="InterPro" id="IPR023346">
    <property type="entry name" value="Lysozyme-like_dom_sf"/>
</dbReference>
<dbReference type="PANTHER" id="PTHR37423">
    <property type="entry name" value="SOLUBLE LYTIC MUREIN TRANSGLYCOSYLASE-RELATED"/>
    <property type="match status" value="1"/>
</dbReference>
<sequence>MKRRKTSGKFKTFIIFLILVLLVVFSISAVKYALYYMYPTDYSEYVEKYSDEYDLDKHLVYSMIKAESGFDPNAVSPRDAKGLMQIMDSTGEWAAEKIGLEDFAAEQLLEPETNINIGCWYIARLLKQYNQNTELALVAYNAGSGNVSKWLKDENVSKNGKTLDRIPFEETRNYVEKISKYFSMYKKLYDNNK</sequence>
<dbReference type="CDD" id="cd16896">
    <property type="entry name" value="LT_Slt70-like"/>
    <property type="match status" value="1"/>
</dbReference>
<dbReference type="EMBL" id="AORV01000042">
    <property type="protein sequence ID" value="EMS71199.1"/>
    <property type="molecule type" value="Genomic_DNA"/>
</dbReference>
<dbReference type="PROSITE" id="PS00922">
    <property type="entry name" value="TRANSGLYCOSYLASE"/>
    <property type="match status" value="1"/>
</dbReference>
<evidence type="ECO:0000259" key="2">
    <source>
        <dbReference type="Pfam" id="PF01464"/>
    </source>
</evidence>
<evidence type="ECO:0000256" key="1">
    <source>
        <dbReference type="ARBA" id="ARBA00007734"/>
    </source>
</evidence>
<evidence type="ECO:0000313" key="4">
    <source>
        <dbReference type="Proteomes" id="UP000014155"/>
    </source>
</evidence>
<name>S0FPT0_RUMCE</name>
<dbReference type="Gene3D" id="1.10.530.10">
    <property type="match status" value="1"/>
</dbReference>
<comment type="caution">
    <text evidence="3">The sequence shown here is derived from an EMBL/GenBank/DDBJ whole genome shotgun (WGS) entry which is preliminary data.</text>
</comment>